<dbReference type="Pfam" id="PF00126">
    <property type="entry name" value="HTH_1"/>
    <property type="match status" value="1"/>
</dbReference>
<keyword evidence="4" id="KW-0804">Transcription</keyword>
<protein>
    <submittedName>
        <fullName evidence="6">LysR family transcriptional regulator</fullName>
    </submittedName>
</protein>
<dbReference type="InterPro" id="IPR000847">
    <property type="entry name" value="LysR_HTH_N"/>
</dbReference>
<gene>
    <name evidence="6" type="ORF">ACFFHU_07855</name>
</gene>
<evidence type="ECO:0000259" key="5">
    <source>
        <dbReference type="PROSITE" id="PS50931"/>
    </source>
</evidence>
<dbReference type="PANTHER" id="PTHR30346:SF29">
    <property type="entry name" value="LYSR SUBSTRATE-BINDING"/>
    <property type="match status" value="1"/>
</dbReference>
<dbReference type="SUPFAM" id="SSF53850">
    <property type="entry name" value="Periplasmic binding protein-like II"/>
    <property type="match status" value="1"/>
</dbReference>
<feature type="domain" description="HTH lysR-type" evidence="5">
    <location>
        <begin position="10"/>
        <end position="62"/>
    </location>
</feature>
<dbReference type="Pfam" id="PF03466">
    <property type="entry name" value="LysR_substrate"/>
    <property type="match status" value="1"/>
</dbReference>
<name>A0ABV6NTI6_9ACTN</name>
<keyword evidence="2" id="KW-0805">Transcription regulation</keyword>
<evidence type="ECO:0000313" key="6">
    <source>
        <dbReference type="EMBL" id="MFC0564080.1"/>
    </source>
</evidence>
<dbReference type="Gene3D" id="3.40.190.10">
    <property type="entry name" value="Periplasmic binding protein-like II"/>
    <property type="match status" value="2"/>
</dbReference>
<dbReference type="InterPro" id="IPR036388">
    <property type="entry name" value="WH-like_DNA-bd_sf"/>
</dbReference>
<dbReference type="RefSeq" id="WP_377337021.1">
    <property type="nucleotide sequence ID" value="NZ_JBHLUE010000004.1"/>
</dbReference>
<dbReference type="InterPro" id="IPR005119">
    <property type="entry name" value="LysR_subst-bd"/>
</dbReference>
<dbReference type="PANTHER" id="PTHR30346">
    <property type="entry name" value="TRANSCRIPTIONAL DUAL REGULATOR HCAR-RELATED"/>
    <property type="match status" value="1"/>
</dbReference>
<dbReference type="Gene3D" id="1.10.10.10">
    <property type="entry name" value="Winged helix-like DNA-binding domain superfamily/Winged helix DNA-binding domain"/>
    <property type="match status" value="1"/>
</dbReference>
<dbReference type="PRINTS" id="PR00039">
    <property type="entry name" value="HTHLYSR"/>
</dbReference>
<evidence type="ECO:0000256" key="3">
    <source>
        <dbReference type="ARBA" id="ARBA00023125"/>
    </source>
</evidence>
<dbReference type="Proteomes" id="UP001589894">
    <property type="component" value="Unassembled WGS sequence"/>
</dbReference>
<accession>A0ABV6NTI6</accession>
<dbReference type="InterPro" id="IPR036390">
    <property type="entry name" value="WH_DNA-bd_sf"/>
</dbReference>
<proteinExistence type="inferred from homology"/>
<keyword evidence="7" id="KW-1185">Reference proteome</keyword>
<dbReference type="PROSITE" id="PS50931">
    <property type="entry name" value="HTH_LYSR"/>
    <property type="match status" value="1"/>
</dbReference>
<comment type="similarity">
    <text evidence="1">Belongs to the LysR transcriptional regulatory family.</text>
</comment>
<organism evidence="6 7">
    <name type="scientific">Plantactinospora siamensis</name>
    <dbReference type="NCBI Taxonomy" id="555372"/>
    <lineage>
        <taxon>Bacteria</taxon>
        <taxon>Bacillati</taxon>
        <taxon>Actinomycetota</taxon>
        <taxon>Actinomycetes</taxon>
        <taxon>Micromonosporales</taxon>
        <taxon>Micromonosporaceae</taxon>
        <taxon>Plantactinospora</taxon>
    </lineage>
</organism>
<reference evidence="6 7" key="1">
    <citation type="submission" date="2024-09" db="EMBL/GenBank/DDBJ databases">
        <authorList>
            <person name="Sun Q."/>
            <person name="Mori K."/>
        </authorList>
    </citation>
    <scope>NUCLEOTIDE SEQUENCE [LARGE SCALE GENOMIC DNA]</scope>
    <source>
        <strain evidence="6 7">TBRC 2205</strain>
    </source>
</reference>
<dbReference type="EMBL" id="JBHLUE010000004">
    <property type="protein sequence ID" value="MFC0564080.1"/>
    <property type="molecule type" value="Genomic_DNA"/>
</dbReference>
<evidence type="ECO:0000256" key="1">
    <source>
        <dbReference type="ARBA" id="ARBA00009437"/>
    </source>
</evidence>
<evidence type="ECO:0000256" key="4">
    <source>
        <dbReference type="ARBA" id="ARBA00023163"/>
    </source>
</evidence>
<comment type="caution">
    <text evidence="6">The sequence shown here is derived from an EMBL/GenBank/DDBJ whole genome shotgun (WGS) entry which is preliminary data.</text>
</comment>
<dbReference type="SUPFAM" id="SSF46785">
    <property type="entry name" value="Winged helix' DNA-binding domain"/>
    <property type="match status" value="1"/>
</dbReference>
<keyword evidence="3" id="KW-0238">DNA-binding</keyword>
<sequence length="310" mass="32538">MTGDFAPAGLRVLREVSERGSFTAAARALGYTQSAVSRQVAALEAAAGRPLFERRRDGVAFTAAGSMLLARAIRILDELDAAARDLAGDATTAGPVRLGAFPTAAAALLPAVLAALPRELTVSLREGSSATLIRSLRAGTLDLAVLAQSPPFRPLDTETPALGQLVLAERDLLLCVGAGHPFAARAAVERDELIGQTWVAGRSDTGELLPGVWPGLPGRPDVRYVVRDWWSKFRLVGAGLGITTLPPVALPLLPPDVRAVAVRGEPPEVRRLVLGYRPGRLGDAARLVAEALRRSSGHGRAADPDRSAAE</sequence>
<evidence type="ECO:0000256" key="2">
    <source>
        <dbReference type="ARBA" id="ARBA00023015"/>
    </source>
</evidence>
<evidence type="ECO:0000313" key="7">
    <source>
        <dbReference type="Proteomes" id="UP001589894"/>
    </source>
</evidence>